<dbReference type="GeneID" id="29002905"/>
<dbReference type="Proteomes" id="UP000077315">
    <property type="component" value="Unassembled WGS sequence"/>
</dbReference>
<dbReference type="RefSeq" id="XP_018290053.1">
    <property type="nucleotide sequence ID" value="XM_018441999.1"/>
</dbReference>
<sequence>MYPARIEPDSPHQQNVTVISRPKHICYHSYINFETALSSLLWWLKLKNFLRGRIEDLRLGTKIRENLCRFCLLRKICLNEVLTSKVNVFMSYNYAYNNPLKYLILW</sequence>
<reference evidence="2" key="1">
    <citation type="submission" date="2015-06" db="EMBL/GenBank/DDBJ databases">
        <title>Expansion of signal transduction pathways in fungi by whole-genome duplication.</title>
        <authorList>
            <consortium name="DOE Joint Genome Institute"/>
            <person name="Corrochano L.M."/>
            <person name="Kuo A."/>
            <person name="Marcet-Houben M."/>
            <person name="Polaino S."/>
            <person name="Salamov A."/>
            <person name="Villalobos J.M."/>
            <person name="Alvarez M.I."/>
            <person name="Avalos J."/>
            <person name="Benito E.P."/>
            <person name="Benoit I."/>
            <person name="Burger G."/>
            <person name="Camino L.P."/>
            <person name="Canovas D."/>
            <person name="Cerda-Olmedo E."/>
            <person name="Cheng J.-F."/>
            <person name="Dominguez A."/>
            <person name="Elias M."/>
            <person name="Eslava A.P."/>
            <person name="Glaser F."/>
            <person name="Grimwood J."/>
            <person name="Gutierrez G."/>
            <person name="Heitman J."/>
            <person name="Henrissat B."/>
            <person name="Iturriaga E.A."/>
            <person name="Lang B.F."/>
            <person name="Lavin J.L."/>
            <person name="Lee S."/>
            <person name="Li W."/>
            <person name="Lindquist E."/>
            <person name="Lopez-Garcia S."/>
            <person name="Luque E.M."/>
            <person name="Marcos A.T."/>
            <person name="Martin J."/>
            <person name="McCluskey K."/>
            <person name="Medina H.R."/>
            <person name="Miralles-Duran A."/>
            <person name="Miyazaki A."/>
            <person name="Munoz-Torres E."/>
            <person name="Oguiza J.A."/>
            <person name="Ohm R."/>
            <person name="Olmedo M."/>
            <person name="Orejas M."/>
            <person name="Ortiz-Castellanos L."/>
            <person name="Pisabarro A.G."/>
            <person name="Rodriguez-Romero J."/>
            <person name="Ruiz-Herrera J."/>
            <person name="Ruiz-Vazquez R."/>
            <person name="Sanz C."/>
            <person name="Schackwitz W."/>
            <person name="Schmutz J."/>
            <person name="Shahriari M."/>
            <person name="Shelest E."/>
            <person name="Silva-Franco F."/>
            <person name="Soanes D."/>
            <person name="Syed K."/>
            <person name="Tagua V.G."/>
            <person name="Talbot N.J."/>
            <person name="Thon M."/>
            <person name="De vries R.P."/>
            <person name="Wiebenga A."/>
            <person name="Yadav J.S."/>
            <person name="Braun E.L."/>
            <person name="Baker S."/>
            <person name="Garre V."/>
            <person name="Horwitz B."/>
            <person name="Torres-Martinez S."/>
            <person name="Idnurm A."/>
            <person name="Herrera-Estrella A."/>
            <person name="Gabaldon T."/>
            <person name="Grigoriev I.V."/>
        </authorList>
    </citation>
    <scope>NUCLEOTIDE SEQUENCE [LARGE SCALE GENOMIC DNA]</scope>
    <source>
        <strain evidence="2">NRRL 1555(-)</strain>
    </source>
</reference>
<evidence type="ECO:0000313" key="1">
    <source>
        <dbReference type="EMBL" id="OAD72013.1"/>
    </source>
</evidence>
<proteinExistence type="predicted"/>
<accession>A0A162U381</accession>
<evidence type="ECO:0000313" key="2">
    <source>
        <dbReference type="Proteomes" id="UP000077315"/>
    </source>
</evidence>
<dbReference type="VEuPathDB" id="FungiDB:PHYBLDRAFT_68710"/>
<dbReference type="InParanoid" id="A0A162U381"/>
<dbReference type="AlphaFoldDB" id="A0A162U381"/>
<name>A0A162U381_PHYB8</name>
<dbReference type="EMBL" id="KV440984">
    <property type="protein sequence ID" value="OAD72013.1"/>
    <property type="molecule type" value="Genomic_DNA"/>
</dbReference>
<organism evidence="1 2">
    <name type="scientific">Phycomyces blakesleeanus (strain ATCC 8743b / DSM 1359 / FGSC 10004 / NBRC 33097 / NRRL 1555)</name>
    <dbReference type="NCBI Taxonomy" id="763407"/>
    <lineage>
        <taxon>Eukaryota</taxon>
        <taxon>Fungi</taxon>
        <taxon>Fungi incertae sedis</taxon>
        <taxon>Mucoromycota</taxon>
        <taxon>Mucoromycotina</taxon>
        <taxon>Mucoromycetes</taxon>
        <taxon>Mucorales</taxon>
        <taxon>Phycomycetaceae</taxon>
        <taxon>Phycomyces</taxon>
    </lineage>
</organism>
<protein>
    <submittedName>
        <fullName evidence="1">Uncharacterized protein</fullName>
    </submittedName>
</protein>
<keyword evidence="2" id="KW-1185">Reference proteome</keyword>
<gene>
    <name evidence="1" type="ORF">PHYBLDRAFT_68710</name>
</gene>